<comment type="similarity">
    <text evidence="2">Belongs to the bacterial solute-binding protein 1 family.</text>
</comment>
<evidence type="ECO:0000256" key="2">
    <source>
        <dbReference type="ARBA" id="ARBA00008520"/>
    </source>
</evidence>
<keyword evidence="4" id="KW-0732">Signal</keyword>
<name>A0A7G8BGI6_9BACT</name>
<dbReference type="Proteomes" id="UP000515312">
    <property type="component" value="Chromosome"/>
</dbReference>
<evidence type="ECO:0000256" key="3">
    <source>
        <dbReference type="ARBA" id="ARBA00022448"/>
    </source>
</evidence>
<dbReference type="InterPro" id="IPR006059">
    <property type="entry name" value="SBP"/>
</dbReference>
<evidence type="ECO:0000256" key="1">
    <source>
        <dbReference type="ARBA" id="ARBA00004418"/>
    </source>
</evidence>
<organism evidence="5 6">
    <name type="scientific">Alloacidobacterium dinghuense</name>
    <dbReference type="NCBI Taxonomy" id="2763107"/>
    <lineage>
        <taxon>Bacteria</taxon>
        <taxon>Pseudomonadati</taxon>
        <taxon>Acidobacteriota</taxon>
        <taxon>Terriglobia</taxon>
        <taxon>Terriglobales</taxon>
        <taxon>Acidobacteriaceae</taxon>
        <taxon>Alloacidobacterium</taxon>
    </lineage>
</organism>
<dbReference type="Gene3D" id="3.40.190.10">
    <property type="entry name" value="Periplasmic binding protein-like II"/>
    <property type="match status" value="2"/>
</dbReference>
<evidence type="ECO:0000256" key="4">
    <source>
        <dbReference type="ARBA" id="ARBA00022729"/>
    </source>
</evidence>
<dbReference type="Pfam" id="PF01547">
    <property type="entry name" value="SBP_bac_1"/>
    <property type="match status" value="1"/>
</dbReference>
<gene>
    <name evidence="5" type="ORF">H7849_21755</name>
</gene>
<dbReference type="EMBL" id="CP060394">
    <property type="protein sequence ID" value="QNI31656.1"/>
    <property type="molecule type" value="Genomic_DNA"/>
</dbReference>
<reference evidence="5 6" key="1">
    <citation type="submission" date="2020-08" db="EMBL/GenBank/DDBJ databases">
        <title>Edaphobacter telluris sp. nov. and Acidobacterium dinghuensis sp. nov., two acidobacteria isolated from forest soil.</title>
        <authorList>
            <person name="Fu J."/>
            <person name="Qiu L."/>
        </authorList>
    </citation>
    <scope>NUCLEOTIDE SEQUENCE [LARGE SCALE GENOMIC DNA]</scope>
    <source>
        <strain evidence="5">4Y35</strain>
    </source>
</reference>
<sequence>MSAEFTTQTGIRLENIRGVPAETLDQLSFVRKLLQQGSEGPEVLEVDETWLGMLKDDLLDLRPYMPDLAHSIAPALESSYFIGGKLVAIPYQNHVGVLAFRADLLRKYGFGNPPATWTELERMALRIQEGERAHGNKDFWGYVWPGAAEESLTCNALEWQVDEGGGKIIESDGAVSVDNPAAIHAWQRAKHWIGWISPPSVPEYRESDALGAFNSGRSAFLRVWAGEPGGDSSQQDSNLHVTIWGTGHQVGEMAITALPGGSVSRVGTLGGVGLAVSKYSKHPQEDAALVRFLLRKQLESFEKGEIHLFVAKPALYDVSSSNPDTARAIVIARPTRFDSRDYEKVSREYFGAVHAVLTGEKRASAAAFELQKNLVRITGQQPGLVARE</sequence>
<dbReference type="RefSeq" id="WP_186742488.1">
    <property type="nucleotide sequence ID" value="NZ_CP060394.1"/>
</dbReference>
<dbReference type="PANTHER" id="PTHR43649">
    <property type="entry name" value="ARABINOSE-BINDING PROTEIN-RELATED"/>
    <property type="match status" value="1"/>
</dbReference>
<evidence type="ECO:0000313" key="6">
    <source>
        <dbReference type="Proteomes" id="UP000515312"/>
    </source>
</evidence>
<dbReference type="InterPro" id="IPR050490">
    <property type="entry name" value="Bact_solute-bd_prot1"/>
</dbReference>
<dbReference type="AlphaFoldDB" id="A0A7G8BGI6"/>
<dbReference type="SUPFAM" id="SSF53850">
    <property type="entry name" value="Periplasmic binding protein-like II"/>
    <property type="match status" value="1"/>
</dbReference>
<comment type="subcellular location">
    <subcellularLocation>
        <location evidence="1">Periplasm</location>
    </subcellularLocation>
</comment>
<proteinExistence type="inferred from homology"/>
<dbReference type="GO" id="GO:0042597">
    <property type="term" value="C:periplasmic space"/>
    <property type="evidence" value="ECO:0007669"/>
    <property type="project" value="UniProtKB-SubCell"/>
</dbReference>
<keyword evidence="6" id="KW-1185">Reference proteome</keyword>
<evidence type="ECO:0000313" key="5">
    <source>
        <dbReference type="EMBL" id="QNI31656.1"/>
    </source>
</evidence>
<dbReference type="PANTHER" id="PTHR43649:SF34">
    <property type="entry name" value="ABC TRANSPORTER PERIPLASMIC-BINDING PROTEIN YCJN-RELATED"/>
    <property type="match status" value="1"/>
</dbReference>
<protein>
    <submittedName>
        <fullName evidence="5">Extracellular solute-binding protein</fullName>
    </submittedName>
</protein>
<dbReference type="KEGG" id="adin:H7849_21755"/>
<accession>A0A7G8BGI6</accession>
<keyword evidence="3" id="KW-0813">Transport</keyword>